<evidence type="ECO:0000256" key="5">
    <source>
        <dbReference type="SAM" id="MobiDB-lite"/>
    </source>
</evidence>
<dbReference type="InterPro" id="IPR036259">
    <property type="entry name" value="MFS_trans_sf"/>
</dbReference>
<feature type="transmembrane region" description="Helical" evidence="6">
    <location>
        <begin position="43"/>
        <end position="63"/>
    </location>
</feature>
<organism evidence="7 8">
    <name type="scientific">Amblyomma americanum</name>
    <name type="common">Lone star tick</name>
    <dbReference type="NCBI Taxonomy" id="6943"/>
    <lineage>
        <taxon>Eukaryota</taxon>
        <taxon>Metazoa</taxon>
        <taxon>Ecdysozoa</taxon>
        <taxon>Arthropoda</taxon>
        <taxon>Chelicerata</taxon>
        <taxon>Arachnida</taxon>
        <taxon>Acari</taxon>
        <taxon>Parasitiformes</taxon>
        <taxon>Ixodida</taxon>
        <taxon>Ixodoidea</taxon>
        <taxon>Ixodidae</taxon>
        <taxon>Amblyomminae</taxon>
        <taxon>Amblyomma</taxon>
    </lineage>
</organism>
<feature type="compositionally biased region" description="Low complexity" evidence="5">
    <location>
        <begin position="592"/>
        <end position="606"/>
    </location>
</feature>
<evidence type="ECO:0000256" key="3">
    <source>
        <dbReference type="ARBA" id="ARBA00022989"/>
    </source>
</evidence>
<dbReference type="InterPro" id="IPR011701">
    <property type="entry name" value="MFS"/>
</dbReference>
<keyword evidence="4 6" id="KW-0472">Membrane</keyword>
<evidence type="ECO:0000256" key="4">
    <source>
        <dbReference type="ARBA" id="ARBA00023136"/>
    </source>
</evidence>
<feature type="transmembrane region" description="Helical" evidence="6">
    <location>
        <begin position="506"/>
        <end position="525"/>
    </location>
</feature>
<feature type="transmembrane region" description="Helical" evidence="6">
    <location>
        <begin position="268"/>
        <end position="287"/>
    </location>
</feature>
<evidence type="ECO:0000256" key="1">
    <source>
        <dbReference type="ARBA" id="ARBA00004141"/>
    </source>
</evidence>
<feature type="transmembrane region" description="Helical" evidence="6">
    <location>
        <begin position="206"/>
        <end position="228"/>
    </location>
</feature>
<dbReference type="EMBL" id="JARKHS020012704">
    <property type="protein sequence ID" value="KAK8776643.1"/>
    <property type="molecule type" value="Genomic_DNA"/>
</dbReference>
<dbReference type="PANTHER" id="PTHR24064">
    <property type="entry name" value="SOLUTE CARRIER FAMILY 22 MEMBER"/>
    <property type="match status" value="1"/>
</dbReference>
<evidence type="ECO:0000256" key="2">
    <source>
        <dbReference type="ARBA" id="ARBA00022692"/>
    </source>
</evidence>
<proteinExistence type="predicted"/>
<dbReference type="SUPFAM" id="SSF103473">
    <property type="entry name" value="MFS general substrate transporter"/>
    <property type="match status" value="1"/>
</dbReference>
<dbReference type="AlphaFoldDB" id="A0AAQ4EQ20"/>
<comment type="caution">
    <text evidence="7">The sequence shown here is derived from an EMBL/GenBank/DDBJ whole genome shotgun (WGS) entry which is preliminary data.</text>
</comment>
<evidence type="ECO:0000313" key="7">
    <source>
        <dbReference type="EMBL" id="KAK8776643.1"/>
    </source>
</evidence>
<accession>A0AAQ4EQ20</accession>
<feature type="transmembrane region" description="Helical" evidence="6">
    <location>
        <begin position="240"/>
        <end position="262"/>
    </location>
</feature>
<feature type="transmembrane region" description="Helical" evidence="6">
    <location>
        <begin position="388"/>
        <end position="407"/>
    </location>
</feature>
<name>A0AAQ4EQ20_AMBAM</name>
<dbReference type="GO" id="GO:0022857">
    <property type="term" value="F:transmembrane transporter activity"/>
    <property type="evidence" value="ECO:0007669"/>
    <property type="project" value="InterPro"/>
</dbReference>
<reference evidence="7 8" key="1">
    <citation type="journal article" date="2023" name="Arcadia Sci">
        <title>De novo assembly of a long-read Amblyomma americanum tick genome.</title>
        <authorList>
            <person name="Chou S."/>
            <person name="Poskanzer K.E."/>
            <person name="Rollins M."/>
            <person name="Thuy-Boun P.S."/>
        </authorList>
    </citation>
    <scope>NUCLEOTIDE SEQUENCE [LARGE SCALE GENOMIC DNA]</scope>
    <source>
        <strain evidence="7">F_SG_1</strain>
        <tissue evidence="7">Salivary glands</tissue>
    </source>
</reference>
<feature type="transmembrane region" description="Helical" evidence="6">
    <location>
        <begin position="150"/>
        <end position="174"/>
    </location>
</feature>
<sequence length="606" mass="65853">MVAKQASFAGLGPLLDSDLGARRRSSATEGEPGVPLGEGSFQVLLLVASMLAGTTFLLHLVSFRLTTRVMDHWCRPPEAFSNLSADEWRALALPVESDGSRSRCTRREPPDADERAAGGRVVPCEAWDFDLERYGNNIVSEWRLVCDRRWLVELAVLTYMAACVVCLPLAGLLADRVGRRVVMHVSLAALLGAGFATSLANSYPLFVALRIVVSTASNALWLVLFSVLYEVSTPSRRDAYCFAAMAVASVAAPVTMLALSGLRLRWEYFHLALMVPTCVLAATYATVGDDSPAWLMDNGCYREAESAALRAARLNGASLDDCRAWLSREGRRIERRVSELFFERSLLPPILAPSVRRRLVLVSYMWAATSFAFNQVNLNDLLPVRKSFAAVGIVAMVPMYFAAYACVARFGARRVNVMVALLFSGSSVILAGTIGTMRLDPVSSMLIVSLRMLGNLVVVLAFVVTVQQYPVSARCTGICGGFALGRLTGSLGEILFRLAPQHRRDVAVCVVGIVMALAAVAAEYLPDTVAAEASGVQDAVSAQTRQYTAPKADDVRRSMQQSLRPLPKGPSRMLRSIRRSASRDEGAPEQYSVRLSSISRSSIGRQ</sequence>
<dbReference type="Gene3D" id="1.20.1250.20">
    <property type="entry name" value="MFS general substrate transporter like domains"/>
    <property type="match status" value="1"/>
</dbReference>
<comment type="subcellular location">
    <subcellularLocation>
        <location evidence="1">Membrane</location>
        <topology evidence="1">Multi-pass membrane protein</topology>
    </subcellularLocation>
</comment>
<feature type="transmembrane region" description="Helical" evidence="6">
    <location>
        <begin position="445"/>
        <end position="464"/>
    </location>
</feature>
<keyword evidence="8" id="KW-1185">Reference proteome</keyword>
<protein>
    <submittedName>
        <fullName evidence="7">Uncharacterized protein</fullName>
    </submittedName>
</protein>
<feature type="transmembrane region" description="Helical" evidence="6">
    <location>
        <begin position="419"/>
        <end position="439"/>
    </location>
</feature>
<keyword evidence="2 6" id="KW-0812">Transmembrane</keyword>
<feature type="region of interest" description="Disordered" evidence="5">
    <location>
        <begin position="545"/>
        <end position="606"/>
    </location>
</feature>
<dbReference type="Proteomes" id="UP001321473">
    <property type="component" value="Unassembled WGS sequence"/>
</dbReference>
<evidence type="ECO:0000256" key="6">
    <source>
        <dbReference type="SAM" id="Phobius"/>
    </source>
</evidence>
<evidence type="ECO:0000313" key="8">
    <source>
        <dbReference type="Proteomes" id="UP001321473"/>
    </source>
</evidence>
<feature type="transmembrane region" description="Helical" evidence="6">
    <location>
        <begin position="181"/>
        <end position="200"/>
    </location>
</feature>
<dbReference type="GO" id="GO:0016020">
    <property type="term" value="C:membrane"/>
    <property type="evidence" value="ECO:0007669"/>
    <property type="project" value="UniProtKB-SubCell"/>
</dbReference>
<dbReference type="Pfam" id="PF07690">
    <property type="entry name" value="MFS_1"/>
    <property type="match status" value="1"/>
</dbReference>
<keyword evidence="3 6" id="KW-1133">Transmembrane helix</keyword>
<gene>
    <name evidence="7" type="ORF">V5799_030009</name>
</gene>